<dbReference type="Proteomes" id="UP000093111">
    <property type="component" value="Unassembled WGS sequence"/>
</dbReference>
<dbReference type="STRING" id="1612624.ADU59_25325"/>
<proteinExistence type="predicted"/>
<sequence length="97" mass="10720">MHKQVIEFNGEAVGALMPEDERFRFVAVKYGVWSLDGRLFSRPVEAKRAVMMLLSKPAGRSMPAASFWVPGEGDPSKSQFGWNAASAVPARHNETRA</sequence>
<organism evidence="1 2">
    <name type="scientific">Pararhizobium polonicum</name>
    <dbReference type="NCBI Taxonomy" id="1612624"/>
    <lineage>
        <taxon>Bacteria</taxon>
        <taxon>Pseudomonadati</taxon>
        <taxon>Pseudomonadota</taxon>
        <taxon>Alphaproteobacteria</taxon>
        <taxon>Hyphomicrobiales</taxon>
        <taxon>Rhizobiaceae</taxon>
        <taxon>Rhizobium/Agrobacterium group</taxon>
        <taxon>Pararhizobium</taxon>
    </lineage>
</organism>
<comment type="caution">
    <text evidence="1">The sequence shown here is derived from an EMBL/GenBank/DDBJ whole genome shotgun (WGS) entry which is preliminary data.</text>
</comment>
<keyword evidence="2" id="KW-1185">Reference proteome</keyword>
<dbReference type="EMBL" id="LGLV01000018">
    <property type="protein sequence ID" value="OBZ92706.1"/>
    <property type="molecule type" value="Genomic_DNA"/>
</dbReference>
<gene>
    <name evidence="1" type="ORF">ADU59_25325</name>
</gene>
<reference evidence="1 2" key="1">
    <citation type="journal article" date="2016" name="Syst. Appl. Microbiol.">
        <title>Pararhizobium polonicum sp. nov. isolated from tumors on stone fruit rootstocks.</title>
        <authorList>
            <person name="Pulawska J."/>
            <person name="Kuzmanovic N."/>
            <person name="Willems A."/>
            <person name="Pothier J.F."/>
        </authorList>
    </citation>
    <scope>NUCLEOTIDE SEQUENCE [LARGE SCALE GENOMIC DNA]</scope>
    <source>
        <strain evidence="1 2">F5.1</strain>
    </source>
</reference>
<name>A0A1C7NVJ1_9HYPH</name>
<dbReference type="RefSeq" id="WP_068957855.1">
    <property type="nucleotide sequence ID" value="NZ_LGLV01000018.1"/>
</dbReference>
<dbReference type="AlphaFoldDB" id="A0A1C7NVJ1"/>
<protein>
    <submittedName>
        <fullName evidence="1">Uncharacterized protein</fullName>
    </submittedName>
</protein>
<evidence type="ECO:0000313" key="1">
    <source>
        <dbReference type="EMBL" id="OBZ92706.1"/>
    </source>
</evidence>
<accession>A0A1C7NVJ1</accession>
<dbReference type="OrthoDB" id="7916629at2"/>
<evidence type="ECO:0000313" key="2">
    <source>
        <dbReference type="Proteomes" id="UP000093111"/>
    </source>
</evidence>